<evidence type="ECO:0000259" key="3">
    <source>
        <dbReference type="Pfam" id="PF12697"/>
    </source>
</evidence>
<evidence type="ECO:0000313" key="5">
    <source>
        <dbReference type="Proteomes" id="UP001213000"/>
    </source>
</evidence>
<name>A0AAD5VJS7_9AGAR</name>
<dbReference type="InterPro" id="IPR050266">
    <property type="entry name" value="AB_hydrolase_sf"/>
</dbReference>
<dbReference type="GO" id="GO:0016020">
    <property type="term" value="C:membrane"/>
    <property type="evidence" value="ECO:0007669"/>
    <property type="project" value="TreeGrafter"/>
</dbReference>
<dbReference type="PANTHER" id="PTHR43798">
    <property type="entry name" value="MONOACYLGLYCEROL LIPASE"/>
    <property type="match status" value="1"/>
</dbReference>
<keyword evidence="5" id="KW-1185">Reference proteome</keyword>
<gene>
    <name evidence="4" type="ORF">NP233_g9676</name>
</gene>
<evidence type="ECO:0000313" key="4">
    <source>
        <dbReference type="EMBL" id="KAJ3562281.1"/>
    </source>
</evidence>
<dbReference type="AlphaFoldDB" id="A0AAD5VJS7"/>
<feature type="region of interest" description="Disordered" evidence="2">
    <location>
        <begin position="55"/>
        <end position="133"/>
    </location>
</feature>
<feature type="domain" description="AB hydrolase-1" evidence="3">
    <location>
        <begin position="158"/>
        <end position="391"/>
    </location>
</feature>
<reference evidence="4" key="1">
    <citation type="submission" date="2022-07" db="EMBL/GenBank/DDBJ databases">
        <title>Genome Sequence of Leucocoprinus birnbaumii.</title>
        <authorList>
            <person name="Buettner E."/>
        </authorList>
    </citation>
    <scope>NUCLEOTIDE SEQUENCE</scope>
    <source>
        <strain evidence="4">VT141</strain>
    </source>
</reference>
<organism evidence="4 5">
    <name type="scientific">Leucocoprinus birnbaumii</name>
    <dbReference type="NCBI Taxonomy" id="56174"/>
    <lineage>
        <taxon>Eukaryota</taxon>
        <taxon>Fungi</taxon>
        <taxon>Dikarya</taxon>
        <taxon>Basidiomycota</taxon>
        <taxon>Agaricomycotina</taxon>
        <taxon>Agaricomycetes</taxon>
        <taxon>Agaricomycetidae</taxon>
        <taxon>Agaricales</taxon>
        <taxon>Agaricineae</taxon>
        <taxon>Agaricaceae</taxon>
        <taxon>Leucocoprinus</taxon>
    </lineage>
</organism>
<dbReference type="GO" id="GO:0016787">
    <property type="term" value="F:hydrolase activity"/>
    <property type="evidence" value="ECO:0007669"/>
    <property type="project" value="UniProtKB-KW"/>
</dbReference>
<accession>A0AAD5VJS7</accession>
<dbReference type="Proteomes" id="UP001213000">
    <property type="component" value="Unassembled WGS sequence"/>
</dbReference>
<evidence type="ECO:0000256" key="1">
    <source>
        <dbReference type="ARBA" id="ARBA00022801"/>
    </source>
</evidence>
<dbReference type="InterPro" id="IPR029058">
    <property type="entry name" value="AB_hydrolase_fold"/>
</dbReference>
<feature type="compositionally biased region" description="Low complexity" evidence="2">
    <location>
        <begin position="103"/>
        <end position="116"/>
    </location>
</feature>
<dbReference type="SUPFAM" id="SSF53474">
    <property type="entry name" value="alpha/beta-Hydrolases"/>
    <property type="match status" value="1"/>
</dbReference>
<keyword evidence="1" id="KW-0378">Hydrolase</keyword>
<dbReference type="PANTHER" id="PTHR43798:SF31">
    <property type="entry name" value="AB HYDROLASE SUPERFAMILY PROTEIN YCLE"/>
    <property type="match status" value="1"/>
</dbReference>
<proteinExistence type="predicted"/>
<sequence length="421" mass="46941">MPQAQSVFKFELTVSEITKLDRGINAQASTPPALCVHFDRVRGSTLRAYNCMTNSGTVSREGGTPDSARLGVLGSKEVNHETSLSTGSESDVRKANDIQANPSNSKSRGSSSSSESSDGDPKPRSQLSWHTNDTRMLVSADGTRIYANAVGDPSKQAIVFIHGFCWSLIAFDDIFEDRRWTSKLYLVRYDVRGHGRSGKPDTDAAWESKRLAEDFDAVVCAFKLCRPFVAGWSLGSAHLMDILSFHPVDYVSGIINIAGAPYVSPDMLLNIGTPFVSELIERMTQGPTVEDFQNASEEFIRACCRTLPYEVRRKCLGSIMTQPRSMMVRSVKTREQDLSTFERVGRTRVPCLVIYGEEDELVLVRKLPGYYWGWRNAKVEVLKGGSHMPWSKTDRAVGDEFCERMLEWIEGVVRGRTLARL</sequence>
<dbReference type="EMBL" id="JANIEX010000888">
    <property type="protein sequence ID" value="KAJ3562281.1"/>
    <property type="molecule type" value="Genomic_DNA"/>
</dbReference>
<comment type="caution">
    <text evidence="4">The sequence shown here is derived from an EMBL/GenBank/DDBJ whole genome shotgun (WGS) entry which is preliminary data.</text>
</comment>
<dbReference type="Gene3D" id="3.40.50.1820">
    <property type="entry name" value="alpha/beta hydrolase"/>
    <property type="match status" value="1"/>
</dbReference>
<protein>
    <recommendedName>
        <fullName evidence="3">AB hydrolase-1 domain-containing protein</fullName>
    </recommendedName>
</protein>
<evidence type="ECO:0000256" key="2">
    <source>
        <dbReference type="SAM" id="MobiDB-lite"/>
    </source>
</evidence>
<dbReference type="Pfam" id="PF12697">
    <property type="entry name" value="Abhydrolase_6"/>
    <property type="match status" value="1"/>
</dbReference>
<dbReference type="InterPro" id="IPR000073">
    <property type="entry name" value="AB_hydrolase_1"/>
</dbReference>